<evidence type="ECO:0000256" key="12">
    <source>
        <dbReference type="HAMAP-Rule" id="MF_00068"/>
    </source>
</evidence>
<keyword evidence="3 12" id="KW-0119">Carbohydrate metabolism</keyword>
<dbReference type="PROSITE" id="PS01272">
    <property type="entry name" value="GCKR"/>
    <property type="match status" value="1"/>
</dbReference>
<dbReference type="EC" id="4.2.1.126" evidence="8 12"/>
<dbReference type="Proteomes" id="UP001139722">
    <property type="component" value="Unassembled WGS sequence"/>
</dbReference>
<dbReference type="HAMAP" id="MF_00068">
    <property type="entry name" value="MurQ"/>
    <property type="match status" value="1"/>
</dbReference>
<dbReference type="PROSITE" id="PS51464">
    <property type="entry name" value="SIS"/>
    <property type="match status" value="1"/>
</dbReference>
<dbReference type="EMBL" id="JAMZDY010000001">
    <property type="protein sequence ID" value="MCP2370961.1"/>
    <property type="molecule type" value="Genomic_DNA"/>
</dbReference>
<comment type="catalytic activity">
    <reaction evidence="4 12">
        <text>N-acetyl-D-muramate 6-phosphate + H2O = N-acetyl-D-glucosamine 6-phosphate + (R)-lactate</text>
        <dbReference type="Rhea" id="RHEA:26410"/>
        <dbReference type="ChEBI" id="CHEBI:15377"/>
        <dbReference type="ChEBI" id="CHEBI:16004"/>
        <dbReference type="ChEBI" id="CHEBI:57513"/>
        <dbReference type="ChEBI" id="CHEBI:58722"/>
        <dbReference type="EC" id="4.2.1.126"/>
    </reaction>
</comment>
<dbReference type="AlphaFoldDB" id="A0A9X2KC24"/>
<evidence type="ECO:0000256" key="1">
    <source>
        <dbReference type="ARBA" id="ARBA00011738"/>
    </source>
</evidence>
<comment type="function">
    <text evidence="12">Specifically catalyzes the cleavage of the D-lactyl ether substituent of MurNAc 6-phosphate, producing GlcNAc 6-phosphate and D-lactate.</text>
</comment>
<dbReference type="FunFam" id="3.40.50.10490:FF:000014">
    <property type="entry name" value="N-acetylmuramic acid 6-phosphate etherase"/>
    <property type="match status" value="1"/>
</dbReference>
<organism evidence="14 15">
    <name type="scientific">Agromyces terreus</name>
    <dbReference type="NCBI Taxonomy" id="424795"/>
    <lineage>
        <taxon>Bacteria</taxon>
        <taxon>Bacillati</taxon>
        <taxon>Actinomycetota</taxon>
        <taxon>Actinomycetes</taxon>
        <taxon>Micrococcales</taxon>
        <taxon>Microbacteriaceae</taxon>
        <taxon>Agromyces</taxon>
    </lineage>
</organism>
<dbReference type="InterPro" id="IPR005486">
    <property type="entry name" value="Glucokinase_regulatory_CS"/>
</dbReference>
<evidence type="ECO:0000256" key="7">
    <source>
        <dbReference type="ARBA" id="ARBA00061234"/>
    </source>
</evidence>
<dbReference type="GO" id="GO:0016835">
    <property type="term" value="F:carbon-oxygen lyase activity"/>
    <property type="evidence" value="ECO:0007669"/>
    <property type="project" value="UniProtKB-UniRule"/>
</dbReference>
<evidence type="ECO:0000256" key="3">
    <source>
        <dbReference type="ARBA" id="ARBA00023277"/>
    </source>
</evidence>
<protein>
    <recommendedName>
        <fullName evidence="9 12">N-acetylmuramic acid 6-phosphate etherase</fullName>
        <shortName evidence="12">MurNAc-6-P etherase</shortName>
        <ecNumber evidence="8 12">4.2.1.126</ecNumber>
    </recommendedName>
    <alternativeName>
        <fullName evidence="11 12">N-acetylmuramic acid 6-phosphate hydrolase</fullName>
    </alternativeName>
    <alternativeName>
        <fullName evidence="10 12">N-acetylmuramic acid 6-phosphate lyase</fullName>
    </alternativeName>
</protein>
<dbReference type="CDD" id="cd05007">
    <property type="entry name" value="SIS_Etherase"/>
    <property type="match status" value="1"/>
</dbReference>
<dbReference type="Gene3D" id="1.10.8.1080">
    <property type="match status" value="1"/>
</dbReference>
<keyword evidence="15" id="KW-1185">Reference proteome</keyword>
<dbReference type="RefSeq" id="WP_232057648.1">
    <property type="nucleotide sequence ID" value="NZ_JAMZDY010000001.1"/>
</dbReference>
<comment type="pathway">
    <text evidence="6">Cell wall biogenesis.</text>
</comment>
<dbReference type="GO" id="GO:0046348">
    <property type="term" value="P:amino sugar catabolic process"/>
    <property type="evidence" value="ECO:0007669"/>
    <property type="project" value="InterPro"/>
</dbReference>
<evidence type="ECO:0000313" key="14">
    <source>
        <dbReference type="EMBL" id="MCP2370961.1"/>
    </source>
</evidence>
<dbReference type="GO" id="GO:0097367">
    <property type="term" value="F:carbohydrate derivative binding"/>
    <property type="evidence" value="ECO:0007669"/>
    <property type="project" value="InterPro"/>
</dbReference>
<name>A0A9X2KC24_9MICO</name>
<evidence type="ECO:0000256" key="5">
    <source>
        <dbReference type="ARBA" id="ARBA00060595"/>
    </source>
</evidence>
<dbReference type="Gene3D" id="3.40.50.10490">
    <property type="entry name" value="Glucose-6-phosphate isomerase like protein, domain 1"/>
    <property type="match status" value="1"/>
</dbReference>
<reference evidence="14" key="1">
    <citation type="submission" date="2022-06" db="EMBL/GenBank/DDBJ databases">
        <title>Sequencing the genomes of 1000 actinobacteria strains.</title>
        <authorList>
            <person name="Klenk H.-P."/>
        </authorList>
    </citation>
    <scope>NUCLEOTIDE SEQUENCE</scope>
    <source>
        <strain evidence="14">DSM 22016</strain>
    </source>
</reference>
<evidence type="ECO:0000256" key="6">
    <source>
        <dbReference type="ARBA" id="ARBA00060672"/>
    </source>
</evidence>
<comment type="similarity">
    <text evidence="7 12">Belongs to the GCKR-like family. MurNAc-6-P etherase subfamily.</text>
</comment>
<evidence type="ECO:0000313" key="15">
    <source>
        <dbReference type="Proteomes" id="UP001139722"/>
    </source>
</evidence>
<comment type="pathway">
    <text evidence="5">Amino-sugar metabolism; 1,6-anhydro-N-acetylmuramate degradation.</text>
</comment>
<dbReference type="FunFam" id="1.10.8.1080:FF:000001">
    <property type="entry name" value="N-acetylmuramic acid 6-phosphate etherase"/>
    <property type="match status" value="1"/>
</dbReference>
<comment type="miscellaneous">
    <text evidence="12">A lyase-type mechanism (elimination/hydration) is suggested for the cleavage of the lactyl ether bond of MurNAc 6-phosphate, with the formation of an alpha,beta-unsaturated aldehyde intermediate with (E)-stereochemistry, followed by the syn addition of water to give product.</text>
</comment>
<keyword evidence="2 12" id="KW-0456">Lyase</keyword>
<dbReference type="InterPro" id="IPR046348">
    <property type="entry name" value="SIS_dom_sf"/>
</dbReference>
<comment type="pathway">
    <text evidence="12">Amino-sugar metabolism; N-acetylmuramate degradation.</text>
</comment>
<evidence type="ECO:0000256" key="11">
    <source>
        <dbReference type="ARBA" id="ARBA00084049"/>
    </source>
</evidence>
<dbReference type="NCBIfam" id="NF009222">
    <property type="entry name" value="PRK12570.1"/>
    <property type="match status" value="1"/>
</dbReference>
<dbReference type="InterPro" id="IPR001347">
    <property type="entry name" value="SIS_dom"/>
</dbReference>
<dbReference type="InterPro" id="IPR005488">
    <property type="entry name" value="Etherase_MurQ"/>
</dbReference>
<dbReference type="NCBIfam" id="TIGR00274">
    <property type="entry name" value="N-acetylmuramic acid 6-phosphate etherase"/>
    <property type="match status" value="1"/>
</dbReference>
<accession>A0A9X2KC24</accession>
<sequence length="330" mass="33102">MTWSAPMPTPEPPAEHVRLRDLLADLSTEGVNDAHAEFDLMPAEAQVGAMLEESTAAVAAVAEVMPQIAVAVDAIVARLRAGGRLVYLGAGTAGRMGVLDASEIPPTFGTDPALVVGVIAGGDTALRSAVENAEDDAEQGAADLAAIGLTAADALVGISASGRTPYVVGAIEHARRVGAFTVGLACNRDSEIGRAADLAIETVVGPEIVAGSTRLKGGTAQKLVLNAISTIAMVRLGKVHGNLMVDVQATNAKLRARAERIVMQATGADASAASAALESVGGSVKAAILVTLTGVGPEVALARLAAEDGVLRDALSSVNGGSAPAEPATE</sequence>
<comment type="caution">
    <text evidence="14">The sequence shown here is derived from an EMBL/GenBank/DDBJ whole genome shotgun (WGS) entry which is preliminary data.</text>
</comment>
<dbReference type="SUPFAM" id="SSF53697">
    <property type="entry name" value="SIS domain"/>
    <property type="match status" value="1"/>
</dbReference>
<dbReference type="PANTHER" id="PTHR10088:SF4">
    <property type="entry name" value="GLUCOKINASE REGULATORY PROTEIN"/>
    <property type="match status" value="1"/>
</dbReference>
<dbReference type="Pfam" id="PF22645">
    <property type="entry name" value="GKRP_SIS_N"/>
    <property type="match status" value="1"/>
</dbReference>
<evidence type="ECO:0000256" key="9">
    <source>
        <dbReference type="ARBA" id="ARBA00070061"/>
    </source>
</evidence>
<gene>
    <name evidence="12" type="primary">murQ</name>
    <name evidence="14" type="ORF">BJ978_001637</name>
</gene>
<dbReference type="GO" id="GO:0009254">
    <property type="term" value="P:peptidoglycan turnover"/>
    <property type="evidence" value="ECO:0007669"/>
    <property type="project" value="TreeGrafter"/>
</dbReference>
<dbReference type="InterPro" id="IPR040190">
    <property type="entry name" value="MURQ/GCKR"/>
</dbReference>
<evidence type="ECO:0000259" key="13">
    <source>
        <dbReference type="PROSITE" id="PS51464"/>
    </source>
</evidence>
<feature type="active site" evidence="12">
    <location>
        <position position="134"/>
    </location>
</feature>
<evidence type="ECO:0000256" key="8">
    <source>
        <dbReference type="ARBA" id="ARBA00067056"/>
    </source>
</evidence>
<feature type="domain" description="SIS" evidence="13">
    <location>
        <begin position="75"/>
        <end position="238"/>
    </location>
</feature>
<dbReference type="NCBIfam" id="NF003915">
    <property type="entry name" value="PRK05441.1"/>
    <property type="match status" value="1"/>
</dbReference>
<feature type="active site" description="Proton donor" evidence="12">
    <location>
        <position position="103"/>
    </location>
</feature>
<comment type="subunit">
    <text evidence="1 12">Homodimer.</text>
</comment>
<evidence type="ECO:0000256" key="4">
    <source>
        <dbReference type="ARBA" id="ARBA00051747"/>
    </source>
</evidence>
<proteinExistence type="inferred from homology"/>
<dbReference type="GO" id="GO:0016803">
    <property type="term" value="F:ether hydrolase activity"/>
    <property type="evidence" value="ECO:0007669"/>
    <property type="project" value="TreeGrafter"/>
</dbReference>
<evidence type="ECO:0000256" key="2">
    <source>
        <dbReference type="ARBA" id="ARBA00023239"/>
    </source>
</evidence>
<dbReference type="PANTHER" id="PTHR10088">
    <property type="entry name" value="GLUCOKINASE REGULATORY PROTEIN"/>
    <property type="match status" value="1"/>
</dbReference>
<evidence type="ECO:0000256" key="10">
    <source>
        <dbReference type="ARBA" id="ARBA00077905"/>
    </source>
</evidence>